<evidence type="ECO:0000313" key="2">
    <source>
        <dbReference type="Proteomes" id="UP000702952"/>
    </source>
</evidence>
<dbReference type="EMBL" id="JAAMAY010000001">
    <property type="protein sequence ID" value="NTC26563.1"/>
    <property type="molecule type" value="Genomic_DNA"/>
</dbReference>
<proteinExistence type="predicted"/>
<dbReference type="RefSeq" id="WP_065658973.1">
    <property type="nucleotide sequence ID" value="NZ_CP123840.1"/>
</dbReference>
<sequence>MSKSTTRKSQIDPNQKKALLAQASLTIRAFIEGLAEFEPEKLTSDDDEYGFTFFDGYMVYFTRPYLEAKGEFTRLAARVLKARAAHEPTIGTLVQKAAQSYVVTRAGNGGDDPDGKILTDATLSLVNDVLEELSKVYMRIEANFLVSHKGFDGIIHLGRVRIMTTQDAATNTPLSAITKILLAPGEYPKQTVDLPTQTYSVGMPRMVWVVDVPAAKENVPEETKWLIDVAVSFMRLSSRHWSVRYPKPGQIEPHPTLPASLGAPHVTFINDTAYTGGKKLPGIYDIDKKVAKDLQSPECQQRAAILFDPPSKSLAMRVAQGLGWLTRGRQVSDRAERLLSFFTALEALLTSNDKNDPVTQTIARHVSVIHNQKIGDRVQVYNRVKSLYGLRSAVVHSGKREVLWEDVNTLQWITEAVYGVVLHRCDLAMSQDKFAQSLSDASHGLPWEFAKPAKPPKKALSNGKS</sequence>
<gene>
    <name evidence="1" type="ORF">G6M46_00110</name>
</gene>
<accession>A0AA44J6Z0</accession>
<protein>
    <recommendedName>
        <fullName evidence="3">Apea-like HEPN domain-containing protein</fullName>
    </recommendedName>
</protein>
<evidence type="ECO:0000313" key="1">
    <source>
        <dbReference type="EMBL" id="NTC26563.1"/>
    </source>
</evidence>
<evidence type="ECO:0008006" key="3">
    <source>
        <dbReference type="Google" id="ProtNLM"/>
    </source>
</evidence>
<comment type="caution">
    <text evidence="1">The sequence shown here is derived from an EMBL/GenBank/DDBJ whole genome shotgun (WGS) entry which is preliminary data.</text>
</comment>
<reference evidence="1" key="1">
    <citation type="journal article" date="2020" name="Science">
        <title>Unexpected conservation and global transmission of agrobacterial virulence plasmids.</title>
        <authorList>
            <person name="Weisberg A.J."/>
            <person name="Davis E.W. 2nd"/>
            <person name="Tabima J."/>
            <person name="Belcher M.S."/>
            <person name="Miller M."/>
            <person name="Kuo C.H."/>
            <person name="Loper J.E."/>
            <person name="Grunwald N.J."/>
            <person name="Putnam M.L."/>
            <person name="Chang J.H."/>
        </authorList>
    </citation>
    <scope>NUCLEOTIDE SEQUENCE</scope>
    <source>
        <strain evidence="1">17-1853-1a</strain>
    </source>
</reference>
<organism evidence="1 2">
    <name type="scientific">Agrobacterium tumefaciens</name>
    <dbReference type="NCBI Taxonomy" id="358"/>
    <lineage>
        <taxon>Bacteria</taxon>
        <taxon>Pseudomonadati</taxon>
        <taxon>Pseudomonadota</taxon>
        <taxon>Alphaproteobacteria</taxon>
        <taxon>Hyphomicrobiales</taxon>
        <taxon>Rhizobiaceae</taxon>
        <taxon>Rhizobium/Agrobacterium group</taxon>
        <taxon>Agrobacterium</taxon>
        <taxon>Agrobacterium tumefaciens complex</taxon>
    </lineage>
</organism>
<dbReference type="Proteomes" id="UP000702952">
    <property type="component" value="Unassembled WGS sequence"/>
</dbReference>
<dbReference type="AlphaFoldDB" id="A0AA44J6Z0"/>
<name>A0AA44J6Z0_AGRTU</name>